<evidence type="ECO:0000313" key="3">
    <source>
        <dbReference type="EMBL" id="MBB5891332.1"/>
    </source>
</evidence>
<keyword evidence="2" id="KW-1133">Transmembrane helix</keyword>
<keyword evidence="2" id="KW-0472">Membrane</keyword>
<evidence type="ECO:0000313" key="4">
    <source>
        <dbReference type="Proteomes" id="UP000585638"/>
    </source>
</evidence>
<protein>
    <submittedName>
        <fullName evidence="3">Uncharacterized protein</fullName>
    </submittedName>
</protein>
<keyword evidence="2" id="KW-0812">Transmembrane</keyword>
<evidence type="ECO:0000256" key="2">
    <source>
        <dbReference type="SAM" id="Phobius"/>
    </source>
</evidence>
<keyword evidence="4" id="KW-1185">Reference proteome</keyword>
<feature type="compositionally biased region" description="Low complexity" evidence="1">
    <location>
        <begin position="65"/>
        <end position="74"/>
    </location>
</feature>
<sequence length="104" mass="12346">MLIRFGIIALGVAVLVIIGFTLLMVLKRRGKMRQTRDFIEPLARRLMDQQDRNNNRYDDDRYDNRYNSSYNRSNRPVRNNIKRSAAKAVVNYLNQQADDERGRR</sequence>
<dbReference type="EMBL" id="JACHIR010000001">
    <property type="protein sequence ID" value="MBB5891332.1"/>
    <property type="molecule type" value="Genomic_DNA"/>
</dbReference>
<dbReference type="RefSeq" id="WP_184861367.1">
    <property type="nucleotide sequence ID" value="NZ_JACHIR010000001.1"/>
</dbReference>
<gene>
    <name evidence="3" type="ORF">BJ998_002528</name>
</gene>
<name>A0A7W9KEU6_9PSEU</name>
<comment type="caution">
    <text evidence="3">The sequence shown here is derived from an EMBL/GenBank/DDBJ whole genome shotgun (WGS) entry which is preliminary data.</text>
</comment>
<accession>A0A7W9KEU6</accession>
<feature type="transmembrane region" description="Helical" evidence="2">
    <location>
        <begin position="6"/>
        <end position="26"/>
    </location>
</feature>
<dbReference type="Proteomes" id="UP000585638">
    <property type="component" value="Unassembled WGS sequence"/>
</dbReference>
<feature type="region of interest" description="Disordered" evidence="1">
    <location>
        <begin position="49"/>
        <end position="78"/>
    </location>
</feature>
<dbReference type="AlphaFoldDB" id="A0A7W9KEU6"/>
<organism evidence="3 4">
    <name type="scientific">Kutzneria kofuensis</name>
    <dbReference type="NCBI Taxonomy" id="103725"/>
    <lineage>
        <taxon>Bacteria</taxon>
        <taxon>Bacillati</taxon>
        <taxon>Actinomycetota</taxon>
        <taxon>Actinomycetes</taxon>
        <taxon>Pseudonocardiales</taxon>
        <taxon>Pseudonocardiaceae</taxon>
        <taxon>Kutzneria</taxon>
    </lineage>
</organism>
<proteinExistence type="predicted"/>
<evidence type="ECO:0000256" key="1">
    <source>
        <dbReference type="SAM" id="MobiDB-lite"/>
    </source>
</evidence>
<reference evidence="3 4" key="1">
    <citation type="submission" date="2020-08" db="EMBL/GenBank/DDBJ databases">
        <title>Sequencing the genomes of 1000 actinobacteria strains.</title>
        <authorList>
            <person name="Klenk H.-P."/>
        </authorList>
    </citation>
    <scope>NUCLEOTIDE SEQUENCE [LARGE SCALE GENOMIC DNA]</scope>
    <source>
        <strain evidence="3 4">DSM 43851</strain>
    </source>
</reference>
<feature type="compositionally biased region" description="Basic and acidic residues" evidence="1">
    <location>
        <begin position="49"/>
        <end position="64"/>
    </location>
</feature>